<comment type="caution">
    <text evidence="8">The sequence shown here is derived from an EMBL/GenBank/DDBJ whole genome shotgun (WGS) entry which is preliminary data.</text>
</comment>
<gene>
    <name evidence="7 8" type="primary">mltG</name>
    <name evidence="8" type="ORF">ACFOGP_13000</name>
</gene>
<dbReference type="EMBL" id="JBHRTB010000010">
    <property type="protein sequence ID" value="MFC3143633.1"/>
    <property type="molecule type" value="Genomic_DNA"/>
</dbReference>
<dbReference type="Gene3D" id="3.30.1490.480">
    <property type="entry name" value="Endolytic murein transglycosylase"/>
    <property type="match status" value="1"/>
</dbReference>
<dbReference type="PANTHER" id="PTHR30518:SF2">
    <property type="entry name" value="ENDOLYTIC MUREIN TRANSGLYCOSYLASE"/>
    <property type="match status" value="1"/>
</dbReference>
<evidence type="ECO:0000256" key="6">
    <source>
        <dbReference type="ARBA" id="ARBA00023316"/>
    </source>
</evidence>
<evidence type="ECO:0000256" key="7">
    <source>
        <dbReference type="HAMAP-Rule" id="MF_02065"/>
    </source>
</evidence>
<dbReference type="NCBIfam" id="TIGR00247">
    <property type="entry name" value="endolytic transglycosylase MltG"/>
    <property type="match status" value="1"/>
</dbReference>
<evidence type="ECO:0000256" key="4">
    <source>
        <dbReference type="ARBA" id="ARBA00023136"/>
    </source>
</evidence>
<keyword evidence="1 7" id="KW-1003">Cell membrane</keyword>
<proteinExistence type="inferred from homology"/>
<evidence type="ECO:0000256" key="3">
    <source>
        <dbReference type="ARBA" id="ARBA00022989"/>
    </source>
</evidence>
<dbReference type="EC" id="4.2.2.29" evidence="7"/>
<dbReference type="Pfam" id="PF02618">
    <property type="entry name" value="YceG"/>
    <property type="match status" value="1"/>
</dbReference>
<comment type="function">
    <text evidence="7">Functions as a peptidoglycan terminase that cleaves nascent peptidoglycan strands endolytically to terminate their elongation.</text>
</comment>
<reference evidence="9" key="1">
    <citation type="journal article" date="2019" name="Int. J. Syst. Evol. Microbiol.">
        <title>The Global Catalogue of Microorganisms (GCM) 10K type strain sequencing project: providing services to taxonomists for standard genome sequencing and annotation.</title>
        <authorList>
            <consortium name="The Broad Institute Genomics Platform"/>
            <consortium name="The Broad Institute Genome Sequencing Center for Infectious Disease"/>
            <person name="Wu L."/>
            <person name="Ma J."/>
        </authorList>
    </citation>
    <scope>NUCLEOTIDE SEQUENCE [LARGE SCALE GENOMIC DNA]</scope>
    <source>
        <strain evidence="9">KCTC 52366</strain>
    </source>
</reference>
<dbReference type="HAMAP" id="MF_02065">
    <property type="entry name" value="MltG"/>
    <property type="match status" value="1"/>
</dbReference>
<dbReference type="PANTHER" id="PTHR30518">
    <property type="entry name" value="ENDOLYTIC MUREIN TRANSGLYCOSYLASE"/>
    <property type="match status" value="1"/>
</dbReference>
<comment type="catalytic activity">
    <reaction evidence="7">
        <text>a peptidoglycan chain = a peptidoglycan chain with N-acetyl-1,6-anhydromuramyl-[peptide] at the reducing end + a peptidoglycan chain with N-acetylglucosamine at the non-reducing end.</text>
        <dbReference type="EC" id="4.2.2.29"/>
    </reaction>
</comment>
<feature type="site" description="Important for catalytic activity" evidence="7">
    <location>
        <position position="262"/>
    </location>
</feature>
<comment type="similarity">
    <text evidence="7">Belongs to the transglycosylase MltG family.</text>
</comment>
<keyword evidence="5 7" id="KW-0456">Lyase</keyword>
<dbReference type="RefSeq" id="WP_275630915.1">
    <property type="nucleotide sequence ID" value="NZ_JARGYD010000001.1"/>
</dbReference>
<keyword evidence="6 7" id="KW-0961">Cell wall biogenesis/degradation</keyword>
<dbReference type="InterPro" id="IPR003770">
    <property type="entry name" value="MLTG-like"/>
</dbReference>
<accession>A0ABV7GTH2</accession>
<keyword evidence="4 7" id="KW-0472">Membrane</keyword>
<organism evidence="8 9">
    <name type="scientific">Psychromarinibacter halotolerans</name>
    <dbReference type="NCBI Taxonomy" id="1775175"/>
    <lineage>
        <taxon>Bacteria</taxon>
        <taxon>Pseudomonadati</taxon>
        <taxon>Pseudomonadota</taxon>
        <taxon>Alphaproteobacteria</taxon>
        <taxon>Rhodobacterales</taxon>
        <taxon>Paracoccaceae</taxon>
        <taxon>Psychromarinibacter</taxon>
    </lineage>
</organism>
<keyword evidence="9" id="KW-1185">Reference proteome</keyword>
<protein>
    <recommendedName>
        <fullName evidence="7">Endolytic murein transglycosylase</fullName>
        <ecNumber evidence="7">4.2.2.29</ecNumber>
    </recommendedName>
    <alternativeName>
        <fullName evidence="7">Peptidoglycan lytic transglycosylase</fullName>
    </alternativeName>
    <alternativeName>
        <fullName evidence="7">Peptidoglycan polymerization terminase</fullName>
    </alternativeName>
</protein>
<keyword evidence="2 7" id="KW-0812">Transmembrane</keyword>
<dbReference type="Proteomes" id="UP001595632">
    <property type="component" value="Unassembled WGS sequence"/>
</dbReference>
<evidence type="ECO:0000256" key="1">
    <source>
        <dbReference type="ARBA" id="ARBA00022475"/>
    </source>
</evidence>
<keyword evidence="3 7" id="KW-1133">Transmembrane helix</keyword>
<evidence type="ECO:0000256" key="2">
    <source>
        <dbReference type="ARBA" id="ARBA00022692"/>
    </source>
</evidence>
<evidence type="ECO:0000313" key="8">
    <source>
        <dbReference type="EMBL" id="MFC3143633.1"/>
    </source>
</evidence>
<evidence type="ECO:0000256" key="5">
    <source>
        <dbReference type="ARBA" id="ARBA00023239"/>
    </source>
</evidence>
<dbReference type="CDD" id="cd08010">
    <property type="entry name" value="MltG_like"/>
    <property type="match status" value="1"/>
</dbReference>
<keyword evidence="7" id="KW-0997">Cell inner membrane</keyword>
<dbReference type="Gene3D" id="3.30.160.60">
    <property type="entry name" value="Classic Zinc Finger"/>
    <property type="match status" value="1"/>
</dbReference>
<name>A0ABV7GTH2_9RHOB</name>
<evidence type="ECO:0000313" key="9">
    <source>
        <dbReference type="Proteomes" id="UP001595632"/>
    </source>
</evidence>
<sequence length="387" mass="42014">MWKSVASNGLTLLIVLCVAAAGVIGWGRSQYLAEGPLSEPICLQVESGANMTSVAEDLAGQGAVTNPRIFRIGADYSDKSGDLKAGNFLIPVGASMEEIVEAVTASGRNTCGTEVVYRIGVNHETIQVRELDPATNRFVELVNFDPTEVETGEEVALYEQYRDQGGTRFRVVVAEGVTSWQIVSGLREVDVMTGAVDEIPPEGYLAPDSYEIATGDDRGTLLELMRSRQDERIDAAWQNRAEDLPFETKEEAVILASIVEKETGVPEERGQVASVFVNRLEQGMRLQTDPTVIYGITNGQGVLGRGIRQSELRAETPYNTYVIDGMPPTPIANPGIASLEAAMNPEETPYVFFVADGTGGHAFAETLAEHNENVARWREIEAERSGN</sequence>